<dbReference type="RefSeq" id="WP_290284708.1">
    <property type="nucleotide sequence ID" value="NZ_JAUFQN010000019.1"/>
</dbReference>
<proteinExistence type="predicted"/>
<evidence type="ECO:0000259" key="1">
    <source>
        <dbReference type="Pfam" id="PF13524"/>
    </source>
</evidence>
<evidence type="ECO:0000313" key="3">
    <source>
        <dbReference type="Proteomes" id="UP001589576"/>
    </source>
</evidence>
<feature type="domain" description="Spore protein YkvP/CgeB glycosyl transferase-like" evidence="1">
    <location>
        <begin position="251"/>
        <end position="372"/>
    </location>
</feature>
<comment type="caution">
    <text evidence="2">The sequence shown here is derived from an EMBL/GenBank/DDBJ whole genome shotgun (WGS) entry which is preliminary data.</text>
</comment>
<reference evidence="2 3" key="1">
    <citation type="submission" date="2024-09" db="EMBL/GenBank/DDBJ databases">
        <authorList>
            <person name="Sun Q."/>
            <person name="Mori K."/>
        </authorList>
    </citation>
    <scope>NUCLEOTIDE SEQUENCE [LARGE SCALE GENOMIC DNA]</scope>
    <source>
        <strain evidence="2 3">CECT 8460</strain>
    </source>
</reference>
<gene>
    <name evidence="2" type="ORF">ACFFUU_10225</name>
</gene>
<protein>
    <submittedName>
        <fullName evidence="2">Glycosyltransferase</fullName>
    </submittedName>
</protein>
<dbReference type="EMBL" id="JBHMFB010000017">
    <property type="protein sequence ID" value="MFB9089978.1"/>
    <property type="molecule type" value="Genomic_DNA"/>
</dbReference>
<dbReference type="InterPro" id="IPR055259">
    <property type="entry name" value="YkvP/CgeB_Glyco_trans-like"/>
</dbReference>
<dbReference type="Gene3D" id="3.40.50.2000">
    <property type="entry name" value="Glycogen Phosphorylase B"/>
    <property type="match status" value="1"/>
</dbReference>
<organism evidence="2 3">
    <name type="scientific">Flavobacterium paronense</name>
    <dbReference type="NCBI Taxonomy" id="1392775"/>
    <lineage>
        <taxon>Bacteria</taxon>
        <taxon>Pseudomonadati</taxon>
        <taxon>Bacteroidota</taxon>
        <taxon>Flavobacteriia</taxon>
        <taxon>Flavobacteriales</taxon>
        <taxon>Flavobacteriaceae</taxon>
        <taxon>Flavobacterium</taxon>
    </lineage>
</organism>
<evidence type="ECO:0000313" key="2">
    <source>
        <dbReference type="EMBL" id="MFB9089978.1"/>
    </source>
</evidence>
<accession>A0ABV5GFU2</accession>
<name>A0ABV5GFU2_9FLAO</name>
<keyword evidence="3" id="KW-1185">Reference proteome</keyword>
<dbReference type="Pfam" id="PF13524">
    <property type="entry name" value="Glyco_trans_1_2"/>
    <property type="match status" value="1"/>
</dbReference>
<sequence>MKILLIGEYSRLHNSLKEGLQKLGHDVTILGFKDGFKNYPVDFPLEKKWDSGFLKKIKLALLVFTGFDITSNLTYRQFWKNKNHFNHFDIVQLINENSFFCDYTHEKKILDFLFKHNKKVFLLSAGDDYPYVKYNFEHPENPSIIQPYLAGKIADKDFSNVLKFRTKPFEKLHHYIYENIQGVIATDLDYHITMQNHLKYLGLIPSPMNLDKFPKSELEIIDKIVIFHGINRESYFKKGNDYFKKALEIIKQKYGAKVEILTSENLPYDKFINLYDRAHILLDQLYGHDQGSNGLEGMAKGKVVFTNASKLFEKHYNLSEKVAINGLPDVDYLVNELSLLIDNPAEIIAIGKRARAFIEKEHDYIKIAEKFVAIWQKTNA</sequence>
<dbReference type="Proteomes" id="UP001589576">
    <property type="component" value="Unassembled WGS sequence"/>
</dbReference>
<dbReference type="SUPFAM" id="SSF53756">
    <property type="entry name" value="UDP-Glycosyltransferase/glycogen phosphorylase"/>
    <property type="match status" value="1"/>
</dbReference>